<dbReference type="EMBL" id="CAIIXF020000012">
    <property type="protein sequence ID" value="CAH1800662.1"/>
    <property type="molecule type" value="Genomic_DNA"/>
</dbReference>
<dbReference type="AlphaFoldDB" id="A0A8S4Q486"/>
<dbReference type="InterPro" id="IPR008922">
    <property type="entry name" value="Di-copper_centre_dom_sf"/>
</dbReference>
<dbReference type="Pfam" id="PF00264">
    <property type="entry name" value="Tyrosinase"/>
    <property type="match status" value="1"/>
</dbReference>
<dbReference type="PROSITE" id="PS00498">
    <property type="entry name" value="TYROSINASE_2"/>
    <property type="match status" value="1"/>
</dbReference>
<name>A0A8S4Q486_OWEFU</name>
<evidence type="ECO:0000256" key="2">
    <source>
        <dbReference type="ARBA" id="ARBA00023008"/>
    </source>
</evidence>
<dbReference type="Proteomes" id="UP000749559">
    <property type="component" value="Unassembled WGS sequence"/>
</dbReference>
<dbReference type="PANTHER" id="PTHR11474:SF126">
    <property type="entry name" value="TYROSINASE-LIKE PROTEIN TYR-1-RELATED"/>
    <property type="match status" value="1"/>
</dbReference>
<dbReference type="Gene3D" id="1.10.1280.10">
    <property type="entry name" value="Di-copper center containing domain from catechol oxidase"/>
    <property type="match status" value="1"/>
</dbReference>
<comment type="caution">
    <text evidence="4">The sequence shown here is derived from an EMBL/GenBank/DDBJ whole genome shotgun (WGS) entry which is preliminary data.</text>
</comment>
<reference evidence="4" key="1">
    <citation type="submission" date="2022-03" db="EMBL/GenBank/DDBJ databases">
        <authorList>
            <person name="Martin C."/>
        </authorList>
    </citation>
    <scope>NUCLEOTIDE SEQUENCE</scope>
</reference>
<dbReference type="SUPFAM" id="SSF48056">
    <property type="entry name" value="Di-copper centre-containing domain"/>
    <property type="match status" value="1"/>
</dbReference>
<keyword evidence="5" id="KW-1185">Reference proteome</keyword>
<evidence type="ECO:0000259" key="3">
    <source>
        <dbReference type="PROSITE" id="PS00498"/>
    </source>
</evidence>
<keyword evidence="2" id="KW-0186">Copper</keyword>
<accession>A0A8S4Q486</accession>
<protein>
    <recommendedName>
        <fullName evidence="3">Tyrosinase copper-binding domain-containing protein</fullName>
    </recommendedName>
</protein>
<organism evidence="4 5">
    <name type="scientific">Owenia fusiformis</name>
    <name type="common">Polychaete worm</name>
    <dbReference type="NCBI Taxonomy" id="6347"/>
    <lineage>
        <taxon>Eukaryota</taxon>
        <taxon>Metazoa</taxon>
        <taxon>Spiralia</taxon>
        <taxon>Lophotrochozoa</taxon>
        <taxon>Annelida</taxon>
        <taxon>Polychaeta</taxon>
        <taxon>Sedentaria</taxon>
        <taxon>Canalipalpata</taxon>
        <taxon>Sabellida</taxon>
        <taxon>Oweniida</taxon>
        <taxon>Oweniidae</taxon>
        <taxon>Owenia</taxon>
    </lineage>
</organism>
<dbReference type="InterPro" id="IPR002227">
    <property type="entry name" value="Tyrosinase_Cu-bd"/>
</dbReference>
<proteinExistence type="predicted"/>
<dbReference type="GO" id="GO:0016491">
    <property type="term" value="F:oxidoreductase activity"/>
    <property type="evidence" value="ECO:0007669"/>
    <property type="project" value="InterPro"/>
</dbReference>
<keyword evidence="1" id="KW-0479">Metal-binding</keyword>
<dbReference type="InterPro" id="IPR050316">
    <property type="entry name" value="Tyrosinase/Hemocyanin"/>
</dbReference>
<feature type="non-terminal residue" evidence="4">
    <location>
        <position position="1"/>
    </location>
</feature>
<evidence type="ECO:0000313" key="5">
    <source>
        <dbReference type="Proteomes" id="UP000749559"/>
    </source>
</evidence>
<evidence type="ECO:0000256" key="1">
    <source>
        <dbReference type="ARBA" id="ARBA00022723"/>
    </source>
</evidence>
<feature type="non-terminal residue" evidence="4">
    <location>
        <position position="364"/>
    </location>
</feature>
<dbReference type="OrthoDB" id="6132182at2759"/>
<sequence length="364" mass="41169">IEIALKQKRSGVSLLYWDSTIEQGLPNPLLSNLWGPTMLGNGDGDVTTGPFANWTATDGRKLTRAAQTIPNELTTPADIQTILDKTRYDEIACGSFECMLLENIHGKAHNYVGGHMGDIFFSPNDPIFWMHHTYVDCIWEEFRQNSQETNVATEYPGSFGQPPHHPEALMAPFNDWVASVKNIEGLNTFITSACYKCDRRPRCPDCSNTPNLYCDRSDNRCKPYINPNDCGEGTALVPAVIYCDKPVYGNKNYGVNGVYLETEGVSYKGRNQVYYFGDYYNYYNIPRSSNPSNYRPKYAGYFPTRRPRTKYSAAGRKKRQTASVQYRPKAYTSDGRQCKIECFKGYRGQTPTYGACPNSIYIRG</sequence>
<dbReference type="GO" id="GO:0046872">
    <property type="term" value="F:metal ion binding"/>
    <property type="evidence" value="ECO:0007669"/>
    <property type="project" value="UniProtKB-KW"/>
</dbReference>
<evidence type="ECO:0000313" key="4">
    <source>
        <dbReference type="EMBL" id="CAH1800662.1"/>
    </source>
</evidence>
<gene>
    <name evidence="4" type="ORF">OFUS_LOCUS24521</name>
</gene>
<feature type="domain" description="Tyrosinase copper-binding" evidence="3">
    <location>
        <begin position="125"/>
        <end position="136"/>
    </location>
</feature>
<dbReference type="PANTHER" id="PTHR11474">
    <property type="entry name" value="TYROSINASE FAMILY MEMBER"/>
    <property type="match status" value="1"/>
</dbReference>